<protein>
    <submittedName>
        <fullName evidence="2">DUF6351 family protein</fullName>
    </submittedName>
</protein>
<dbReference type="Proteomes" id="UP001467690">
    <property type="component" value="Unassembled WGS sequence"/>
</dbReference>
<proteinExistence type="predicted"/>
<dbReference type="EMBL" id="JBELOE010000049">
    <property type="protein sequence ID" value="MER2490353.1"/>
    <property type="molecule type" value="Genomic_DNA"/>
</dbReference>
<evidence type="ECO:0000259" key="1">
    <source>
        <dbReference type="Pfam" id="PF19878"/>
    </source>
</evidence>
<dbReference type="RefSeq" id="WP_350400166.1">
    <property type="nucleotide sequence ID" value="NZ_JBELOE010000049.1"/>
</dbReference>
<dbReference type="Pfam" id="PF19878">
    <property type="entry name" value="DUF6351"/>
    <property type="match status" value="1"/>
</dbReference>
<gene>
    <name evidence="2" type="ORF">ABS311_00425</name>
</gene>
<name>A0ABV1RBR0_9ALTE</name>
<organism evidence="2 3">
    <name type="scientific">Catenovulum sediminis</name>
    <dbReference type="NCBI Taxonomy" id="1740262"/>
    <lineage>
        <taxon>Bacteria</taxon>
        <taxon>Pseudomonadati</taxon>
        <taxon>Pseudomonadota</taxon>
        <taxon>Gammaproteobacteria</taxon>
        <taxon>Alteromonadales</taxon>
        <taxon>Alteromonadaceae</taxon>
        <taxon>Catenovulum</taxon>
    </lineage>
</organism>
<dbReference type="InterPro" id="IPR045556">
    <property type="entry name" value="DUF6351"/>
</dbReference>
<evidence type="ECO:0000313" key="3">
    <source>
        <dbReference type="Proteomes" id="UP001467690"/>
    </source>
</evidence>
<keyword evidence="3" id="KW-1185">Reference proteome</keyword>
<feature type="domain" description="DUF6351" evidence="1">
    <location>
        <begin position="77"/>
        <end position="711"/>
    </location>
</feature>
<comment type="caution">
    <text evidence="2">The sequence shown here is derived from an EMBL/GenBank/DDBJ whole genome shotgun (WGS) entry which is preliminary data.</text>
</comment>
<sequence>MVKVHRLTGTLITILAFVVFTSAFISQEQTNPRLITAIPPVQTAPLLQPDKHIRHTPRPIDNYIYPIPLGETGPLLPLFSGDLQYPFICMTEESGFQQPLVDNQHGWGMPVFKSRSDRDNRNNIIGYSKDCQIPTGLVYYLIDQNNKISRYKGQPLHQNEQLVRIEYGVIHRYIYLIAMPIQRSEINKREAKSQWNQKLVYQFTGGAGIGFRQGSMQPHKLIERRVNQLKAGYAVITSGANRTSFTYNMLLSEDTARRLKKHFISLYGEPVYTVGVGGSGGGLAQYLMAQNAPGLIDGAIPLYSYPDMVSQALYALDCDLLNSYYTFKAKDRDFWQDWSKRPAIEGLNANNGEPHKGAFFQPINQALNGLMPSYPKGNSECINGWFGLYAFIHNPKQGWLRDYVSENLQQHVHWSYWQDLVNIYGKDDKGYARHIWGNEGVQYGLNALKQGQISLEQFIDLNQKIGSWKDDYQMQPERVASVPFANIKVWLSLWGHHNINEPDANQVAKRQPTDHKAVENAYRYGQIFAGKADLPILDVRHYLEDQFDMHHVSASFSARMRMKTLAGHADNQIIWVAHPDYNPVDLAFKTMDTWLLNMLDGQEMLDAKPTGLADACFDAKGQTIASGNSVWDGPWNQAENGICSDNFKVFSTSRIQAGANWLGDTFDCHRVSVEQAAHAGMYGEIDVSPVITQLKQIFPTGVCDYNQPGIAKPTDLALN</sequence>
<reference evidence="2 3" key="1">
    <citation type="submission" date="2024-06" db="EMBL/GenBank/DDBJ databases">
        <authorList>
            <person name="Chen R.Y."/>
        </authorList>
    </citation>
    <scope>NUCLEOTIDE SEQUENCE [LARGE SCALE GENOMIC DNA]</scope>
    <source>
        <strain evidence="2 3">D2</strain>
    </source>
</reference>
<dbReference type="InterPro" id="IPR029058">
    <property type="entry name" value="AB_hydrolase_fold"/>
</dbReference>
<evidence type="ECO:0000313" key="2">
    <source>
        <dbReference type="EMBL" id="MER2490353.1"/>
    </source>
</evidence>
<dbReference type="SUPFAM" id="SSF53474">
    <property type="entry name" value="alpha/beta-Hydrolases"/>
    <property type="match status" value="1"/>
</dbReference>
<accession>A0ABV1RBR0</accession>